<evidence type="ECO:0000313" key="12">
    <source>
        <dbReference type="Proteomes" id="UP001418444"/>
    </source>
</evidence>
<keyword evidence="5 9" id="KW-0119">Carbohydrate metabolism</keyword>
<evidence type="ECO:0000256" key="7">
    <source>
        <dbReference type="ARBA" id="ARBA00023326"/>
    </source>
</evidence>
<dbReference type="PROSITE" id="PS51257">
    <property type="entry name" value="PROKAR_LIPOPROTEIN"/>
    <property type="match status" value="1"/>
</dbReference>
<feature type="region of interest" description="Disordered" evidence="10">
    <location>
        <begin position="24"/>
        <end position="44"/>
    </location>
</feature>
<dbReference type="RefSeq" id="WP_344781025.1">
    <property type="nucleotide sequence ID" value="NZ_BAAAZW010000002.1"/>
</dbReference>
<evidence type="ECO:0000256" key="2">
    <source>
        <dbReference type="ARBA" id="ARBA00022801"/>
    </source>
</evidence>
<comment type="caution">
    <text evidence="11">The sequence shown here is derived from an EMBL/GenBank/DDBJ whole genome shotgun (WGS) entry which is preliminary data.</text>
</comment>
<accession>A0ABP7NS47</accession>
<evidence type="ECO:0000256" key="6">
    <source>
        <dbReference type="ARBA" id="ARBA00023295"/>
    </source>
</evidence>
<feature type="signal peptide" evidence="9">
    <location>
        <begin position="1"/>
        <end position="25"/>
    </location>
</feature>
<dbReference type="PRINTS" id="PR00733">
    <property type="entry name" value="GLHYDRLASE6"/>
</dbReference>
<dbReference type="Proteomes" id="UP001418444">
    <property type="component" value="Unassembled WGS sequence"/>
</dbReference>
<dbReference type="SUPFAM" id="SSF51989">
    <property type="entry name" value="Glycosyl hydrolases family 6, cellulases"/>
    <property type="match status" value="1"/>
</dbReference>
<dbReference type="InterPro" id="IPR001524">
    <property type="entry name" value="Glyco_hydro_6_CS"/>
</dbReference>
<dbReference type="Pfam" id="PF01341">
    <property type="entry name" value="Glyco_hydro_6"/>
    <property type="match status" value="1"/>
</dbReference>
<protein>
    <recommendedName>
        <fullName evidence="9">Glucanase</fullName>
        <ecNumber evidence="9">3.2.1.-</ecNumber>
    </recommendedName>
</protein>
<evidence type="ECO:0000256" key="3">
    <source>
        <dbReference type="ARBA" id="ARBA00023001"/>
    </source>
</evidence>
<sequence length="344" mass="36946">MPRLDRAAVAAALTVALTAALTACGGGGGESERPPNQPPPGRIAPVEAPYSLATTPEYFEQLDTAADEMKSYFGDFLPDGSLDSLNELRQQPVAEWIGGDVGPETIGRTLAVTGLSIPVFVLYHIPDRDLDQFSAGGAELAGEYYTWIDSVSGAIGAHTAVVIVEPDALPHMTEMDEYSADQRAALLARTLNTFAENNPNTAVYLDAGNSAWLTPVQTSNLLKQVSAKGATIPGIALNVSNFQSEADSRAYSEAISKAYGEPLYTIIDESRNGAGAANRQWCNPRWARTGTTIDNRFDPQERFEQLYIKRPGESDGVCGVSEARAGDFDAMLLWRLLGEDQLVT</sequence>
<evidence type="ECO:0000256" key="10">
    <source>
        <dbReference type="SAM" id="MobiDB-lite"/>
    </source>
</evidence>
<comment type="similarity">
    <text evidence="9">Belongs to the glycosyl hydrolase family 6.</text>
</comment>
<evidence type="ECO:0000256" key="1">
    <source>
        <dbReference type="ARBA" id="ARBA00022729"/>
    </source>
</evidence>
<name>A0ABP7NS47_9ACTN</name>
<dbReference type="PANTHER" id="PTHR34876:SF4">
    <property type="entry name" value="1,4-BETA-D-GLUCAN CELLOBIOHYDROLASE C-RELATED"/>
    <property type="match status" value="1"/>
</dbReference>
<dbReference type="EC" id="3.2.1.-" evidence="9"/>
<dbReference type="PANTHER" id="PTHR34876">
    <property type="match status" value="1"/>
</dbReference>
<keyword evidence="12" id="KW-1185">Reference proteome</keyword>
<feature type="chain" id="PRO_5044990625" description="Glucanase" evidence="9">
    <location>
        <begin position="26"/>
        <end position="344"/>
    </location>
</feature>
<keyword evidence="7 9" id="KW-0624">Polysaccharide degradation</keyword>
<keyword evidence="2 9" id="KW-0378">Hydrolase</keyword>
<keyword evidence="3 9" id="KW-0136">Cellulose degradation</keyword>
<keyword evidence="1 9" id="KW-0732">Signal</keyword>
<dbReference type="EMBL" id="BAAAZW010000002">
    <property type="protein sequence ID" value="GAA3953032.1"/>
    <property type="molecule type" value="Genomic_DNA"/>
</dbReference>
<dbReference type="Gene3D" id="3.20.20.40">
    <property type="entry name" value="1, 4-beta cellobiohydrolase"/>
    <property type="match status" value="1"/>
</dbReference>
<keyword evidence="6 9" id="KW-0326">Glycosidase</keyword>
<evidence type="ECO:0000256" key="4">
    <source>
        <dbReference type="ARBA" id="ARBA00023157"/>
    </source>
</evidence>
<dbReference type="PROSITE" id="PS00656">
    <property type="entry name" value="GLYCOSYL_HYDROL_F6_2"/>
    <property type="match status" value="1"/>
</dbReference>
<reference evidence="12" key="1">
    <citation type="journal article" date="2019" name="Int. J. Syst. Evol. Microbiol.">
        <title>The Global Catalogue of Microorganisms (GCM) 10K type strain sequencing project: providing services to taxonomists for standard genome sequencing and annotation.</title>
        <authorList>
            <consortium name="The Broad Institute Genomics Platform"/>
            <consortium name="The Broad Institute Genome Sequencing Center for Infectious Disease"/>
            <person name="Wu L."/>
            <person name="Ma J."/>
        </authorList>
    </citation>
    <scope>NUCLEOTIDE SEQUENCE [LARGE SCALE GENOMIC DNA]</scope>
    <source>
        <strain evidence="12">JCM 16923</strain>
    </source>
</reference>
<dbReference type="InterPro" id="IPR016288">
    <property type="entry name" value="Beta_cellobiohydrolase"/>
</dbReference>
<feature type="active site" description="Proton donor" evidence="8">
    <location>
        <position position="167"/>
    </location>
</feature>
<evidence type="ECO:0000256" key="8">
    <source>
        <dbReference type="PROSITE-ProRule" id="PRU10057"/>
    </source>
</evidence>
<proteinExistence type="inferred from homology"/>
<evidence type="ECO:0000313" key="11">
    <source>
        <dbReference type="EMBL" id="GAA3953032.1"/>
    </source>
</evidence>
<evidence type="ECO:0000256" key="9">
    <source>
        <dbReference type="RuleBase" id="RU361186"/>
    </source>
</evidence>
<evidence type="ECO:0000256" key="5">
    <source>
        <dbReference type="ARBA" id="ARBA00023277"/>
    </source>
</evidence>
<keyword evidence="4" id="KW-1015">Disulfide bond</keyword>
<gene>
    <name evidence="11" type="ORF">GCM10022231_08980</name>
</gene>
<dbReference type="InterPro" id="IPR036434">
    <property type="entry name" value="Beta_cellobiohydrolase_sf"/>
</dbReference>
<organism evidence="11 12">
    <name type="scientific">Gordonia caeni</name>
    <dbReference type="NCBI Taxonomy" id="1007097"/>
    <lineage>
        <taxon>Bacteria</taxon>
        <taxon>Bacillati</taxon>
        <taxon>Actinomycetota</taxon>
        <taxon>Actinomycetes</taxon>
        <taxon>Mycobacteriales</taxon>
        <taxon>Gordoniaceae</taxon>
        <taxon>Gordonia</taxon>
    </lineage>
</organism>